<reference evidence="1" key="1">
    <citation type="submission" date="2018-05" db="EMBL/GenBank/DDBJ databases">
        <authorList>
            <person name="Lanie J.A."/>
            <person name="Ng W.-L."/>
            <person name="Kazmierczak K.M."/>
            <person name="Andrzejewski T.M."/>
            <person name="Davidsen T.M."/>
            <person name="Wayne K.J."/>
            <person name="Tettelin H."/>
            <person name="Glass J.I."/>
            <person name="Rusch D."/>
            <person name="Podicherti R."/>
            <person name="Tsui H.-C.T."/>
            <person name="Winkler M.E."/>
        </authorList>
    </citation>
    <scope>NUCLEOTIDE SEQUENCE</scope>
</reference>
<organism evidence="1">
    <name type="scientific">marine metagenome</name>
    <dbReference type="NCBI Taxonomy" id="408172"/>
    <lineage>
        <taxon>unclassified sequences</taxon>
        <taxon>metagenomes</taxon>
        <taxon>ecological metagenomes</taxon>
    </lineage>
</organism>
<evidence type="ECO:0000313" key="1">
    <source>
        <dbReference type="EMBL" id="SVC92646.1"/>
    </source>
</evidence>
<protein>
    <submittedName>
        <fullName evidence="1">Uncharacterized protein</fullName>
    </submittedName>
</protein>
<dbReference type="AlphaFoldDB" id="A0A382R4N6"/>
<gene>
    <name evidence="1" type="ORF">METZ01_LOCUS345500</name>
</gene>
<dbReference type="EMBL" id="UINC01119083">
    <property type="protein sequence ID" value="SVC92646.1"/>
    <property type="molecule type" value="Genomic_DNA"/>
</dbReference>
<accession>A0A382R4N6</accession>
<name>A0A382R4N6_9ZZZZ</name>
<sequence length="47" mass="5301">MVALIYSGAVLITFIFVVMTFDQSDILCIPSYKFIPVLVLYIEGFIP</sequence>
<proteinExistence type="predicted"/>